<dbReference type="EMBL" id="HBGA01113061">
    <property type="protein sequence ID" value="CAD9030934.1"/>
    <property type="molecule type" value="Transcribed_RNA"/>
</dbReference>
<dbReference type="PANTHER" id="PTHR13194">
    <property type="entry name" value="COMPLEX I INTERMEDIATE-ASSOCIATED PROTEIN 30"/>
    <property type="match status" value="1"/>
</dbReference>
<organism evidence="3">
    <name type="scientific">Eutreptiella gymnastica</name>
    <dbReference type="NCBI Taxonomy" id="73025"/>
    <lineage>
        <taxon>Eukaryota</taxon>
        <taxon>Discoba</taxon>
        <taxon>Euglenozoa</taxon>
        <taxon>Euglenida</taxon>
        <taxon>Spirocuta</taxon>
        <taxon>Euglenophyceae</taxon>
        <taxon>Eutreptiales</taxon>
        <taxon>Eutreptiaceae</taxon>
        <taxon>Eutreptiella</taxon>
    </lineage>
</organism>
<dbReference type="GO" id="GO:0051082">
    <property type="term" value="F:unfolded protein binding"/>
    <property type="evidence" value="ECO:0007669"/>
    <property type="project" value="TreeGrafter"/>
</dbReference>
<evidence type="ECO:0000256" key="1">
    <source>
        <dbReference type="ARBA" id="ARBA00007884"/>
    </source>
</evidence>
<dbReference type="InterPro" id="IPR013857">
    <property type="entry name" value="NADH-UbQ_OxRdtase-assoc_prot30"/>
</dbReference>
<dbReference type="Pfam" id="PF08547">
    <property type="entry name" value="CIA30"/>
    <property type="match status" value="1"/>
</dbReference>
<proteinExistence type="inferred from homology"/>
<dbReference type="AlphaFoldDB" id="A0A7S1NMR5"/>
<reference evidence="3" key="1">
    <citation type="submission" date="2021-01" db="EMBL/GenBank/DDBJ databases">
        <authorList>
            <person name="Corre E."/>
            <person name="Pelletier E."/>
            <person name="Niang G."/>
            <person name="Scheremetjew M."/>
            <person name="Finn R."/>
            <person name="Kale V."/>
            <person name="Holt S."/>
            <person name="Cochrane G."/>
            <person name="Meng A."/>
            <person name="Brown T."/>
            <person name="Cohen L."/>
        </authorList>
    </citation>
    <scope>NUCLEOTIDE SEQUENCE</scope>
    <source>
        <strain evidence="3">NIES-381</strain>
    </source>
</reference>
<evidence type="ECO:0000259" key="2">
    <source>
        <dbReference type="Pfam" id="PF08547"/>
    </source>
</evidence>
<comment type="similarity">
    <text evidence="1">Belongs to the CIA30 family.</text>
</comment>
<name>A0A7S1NMR5_9EUGL</name>
<dbReference type="InterPro" id="IPR008979">
    <property type="entry name" value="Galactose-bd-like_sf"/>
</dbReference>
<evidence type="ECO:0000313" key="3">
    <source>
        <dbReference type="EMBL" id="CAD9030934.1"/>
    </source>
</evidence>
<protein>
    <recommendedName>
        <fullName evidence="2">NADH:ubiquinone oxidoreductase intermediate-associated protein 30 domain-containing protein</fullName>
    </recommendedName>
</protein>
<dbReference type="GO" id="GO:0010257">
    <property type="term" value="P:NADH dehydrogenase complex assembly"/>
    <property type="evidence" value="ECO:0007669"/>
    <property type="project" value="TreeGrafter"/>
</dbReference>
<dbReference type="PANTHER" id="PTHR13194:SF19">
    <property type="entry name" value="NAD(P)-BINDING ROSSMANN-FOLD SUPERFAMILY PROTEIN"/>
    <property type="match status" value="1"/>
</dbReference>
<dbReference type="InterPro" id="IPR039131">
    <property type="entry name" value="NDUFAF1"/>
</dbReference>
<gene>
    <name evidence="3" type="ORF">EGYM00392_LOCUS42076</name>
</gene>
<dbReference type="SUPFAM" id="SSF49785">
    <property type="entry name" value="Galactose-binding domain-like"/>
    <property type="match status" value="1"/>
</dbReference>
<accession>A0A7S1NMR5</accession>
<sequence>MSAARTWALVSVVGSAPAWRIVNDNVMGGRSMSRVEAVAEGIVFSGNIDINGGGFASCRLQLPQSLTQASGVAITARKLSGGSTRYKLLLKSKGFDVPSWQSDFMLRADGQSSTIQIPFSKFLPSFRGRVVGPPGIPADEIPELSEIGLMLSFLTDSGEPNQPGFTAGPFGILLQELLAFE</sequence>
<feature type="domain" description="NADH:ubiquinone oxidoreductase intermediate-associated protein 30" evidence="2">
    <location>
        <begin position="16"/>
        <end position="172"/>
    </location>
</feature>